<reference evidence="4 5" key="1">
    <citation type="journal article" date="2010" name="Stand. Genomic Sci.">
        <title>Complete genome sequence of Intrasporangium calvum type strain (7 KIP).</title>
        <authorList>
            <person name="Del Rio T.G."/>
            <person name="Chertkov O."/>
            <person name="Yasawong M."/>
            <person name="Lucas S."/>
            <person name="Deshpande S."/>
            <person name="Cheng J.F."/>
            <person name="Detter C."/>
            <person name="Tapia R."/>
            <person name="Han C."/>
            <person name="Goodwin L."/>
            <person name="Pitluck S."/>
            <person name="Liolios K."/>
            <person name="Ivanova N."/>
            <person name="Mavromatis K."/>
            <person name="Pati A."/>
            <person name="Chen A."/>
            <person name="Palaniappan K."/>
            <person name="Land M."/>
            <person name="Hauser L."/>
            <person name="Chang Y.J."/>
            <person name="Jeffries C.D."/>
            <person name="Rohde M."/>
            <person name="Pukall R."/>
            <person name="Sikorski J."/>
            <person name="Goker M."/>
            <person name="Woyke T."/>
            <person name="Bristow J."/>
            <person name="Eisen J.A."/>
            <person name="Markowitz V."/>
            <person name="Hugenholtz P."/>
            <person name="Kyrpides N.C."/>
            <person name="Klenk H.P."/>
            <person name="Lapidus A."/>
        </authorList>
    </citation>
    <scope>NUCLEOTIDE SEQUENCE [LARGE SCALE GENOMIC DNA]</scope>
    <source>
        <strain evidence="5">ATCC 23552 / DSM 43043 / JCM 3097 / NBRC 12989 / 7 KIP</strain>
    </source>
</reference>
<dbReference type="PANTHER" id="PTHR48267">
    <property type="entry name" value="CUPREDOXIN SUPERFAMILY PROTEIN"/>
    <property type="match status" value="1"/>
</dbReference>
<feature type="domain" description="Plastocyanin-like" evidence="3">
    <location>
        <begin position="580"/>
        <end position="709"/>
    </location>
</feature>
<accession>E6SC96</accession>
<evidence type="ECO:0000313" key="4">
    <source>
        <dbReference type="EMBL" id="ADU47440.1"/>
    </source>
</evidence>
<feature type="region of interest" description="Disordered" evidence="2">
    <location>
        <begin position="306"/>
        <end position="327"/>
    </location>
</feature>
<dbReference type="RefSeq" id="WP_013491758.1">
    <property type="nucleotide sequence ID" value="NC_014830.1"/>
</dbReference>
<dbReference type="AlphaFoldDB" id="E6SC96"/>
<proteinExistence type="inferred from homology"/>
<feature type="region of interest" description="Disordered" evidence="2">
    <location>
        <begin position="149"/>
        <end position="189"/>
    </location>
</feature>
<dbReference type="Proteomes" id="UP000008914">
    <property type="component" value="Chromosome"/>
</dbReference>
<evidence type="ECO:0000256" key="1">
    <source>
        <dbReference type="ARBA" id="ARBA00010609"/>
    </source>
</evidence>
<dbReference type="InterPro" id="IPR011706">
    <property type="entry name" value="Cu-oxidase_C"/>
</dbReference>
<dbReference type="GO" id="GO:0016491">
    <property type="term" value="F:oxidoreductase activity"/>
    <property type="evidence" value="ECO:0007669"/>
    <property type="project" value="InterPro"/>
</dbReference>
<dbReference type="GO" id="GO:0005507">
    <property type="term" value="F:copper ion binding"/>
    <property type="evidence" value="ECO:0007669"/>
    <property type="project" value="InterPro"/>
</dbReference>
<sequence length="715" mass="77894">MLTRRTFLKYTGATTLTLFATTAAGQRVALASLPGGSLDPSAVPKFASPLLIPPVMPRAGTVPWRGAGRADYYEIAMRQFEQAMLPTPLPLTTVWGYGPAGPGTALHHAPSLTIEATVGVPVRVRWVNDLVDADGRALPHLLPVDPSLHWANPERLPDRHGHRSTDQKPDLTGRVFVPPDEYTDPATQYTTYRGPVPIVTHLHGAEGVGDESDGYTEAWYLPAATDLDPELATSGRWYAYLAGLAQERFGVAPEAGAQTSQYPNHNRASTLWFHDHALGLTRLNVYAGPAGFYLLRDVSGGDGPIRDARTGGAASLPGPAPRRTDPPPGKAYYEIPIAIQDRSFNADGSLFYPDSRTFFDGVTGPWVPESDLSPVWNPEFFGNTLIVNGRVWPHLDVEQRRYRFRVLNGCQSRFLLLDFTAIPGVDVWQIGNDGGLLPDAAHVTADLEGKVLLAPAERADLVVDFTDVPRGEWVLHNVGPDEPFRGGDFEPADAATTGQVLQFRVGRAVTPDRSTPPEHLVLPAVPALPDEGRVRRVALIEAMSMAAEDAPARALLGVVVGDPAAPEGGHVFPSEWHEEVTEHPDQGAAEVWEIYNTTGDAHPIHVHEVAFEVVDRQSVHVEEPPDDGPEEDEHEHGAGPTAVVRISPDSSARGPEHGESGRKDTVIAYPEEVTRIRLQFDTAGRYVWHCHILEHEDHEMMRPLQVGPADPAQPR</sequence>
<organism evidence="4 5">
    <name type="scientific">Intrasporangium calvum (strain ATCC 23552 / DSM 43043 / JCM 3097 / NBRC 12989 / NCIMB 10167 / NRRL B-3866 / 7 KIP)</name>
    <dbReference type="NCBI Taxonomy" id="710696"/>
    <lineage>
        <taxon>Bacteria</taxon>
        <taxon>Bacillati</taxon>
        <taxon>Actinomycetota</taxon>
        <taxon>Actinomycetes</taxon>
        <taxon>Micrococcales</taxon>
        <taxon>Intrasporangiaceae</taxon>
        <taxon>Intrasporangium</taxon>
    </lineage>
</organism>
<dbReference type="CDD" id="cd13868">
    <property type="entry name" value="CuRO_2_CotA_like"/>
    <property type="match status" value="1"/>
</dbReference>
<dbReference type="HOGENOM" id="CLU_009100_4_0_11"/>
<dbReference type="STRING" id="710696.Intca_0913"/>
<dbReference type="Gene3D" id="2.60.40.420">
    <property type="entry name" value="Cupredoxins - blue copper proteins"/>
    <property type="match status" value="3"/>
</dbReference>
<name>E6SC96_INTC7</name>
<feature type="compositionally biased region" description="Acidic residues" evidence="2">
    <location>
        <begin position="624"/>
        <end position="633"/>
    </location>
</feature>
<feature type="region of interest" description="Disordered" evidence="2">
    <location>
        <begin position="620"/>
        <end position="666"/>
    </location>
</feature>
<dbReference type="InterPro" id="IPR045087">
    <property type="entry name" value="Cu-oxidase_fam"/>
</dbReference>
<dbReference type="InterPro" id="IPR008972">
    <property type="entry name" value="Cupredoxin"/>
</dbReference>
<keyword evidence="5" id="KW-1185">Reference proteome</keyword>
<comment type="similarity">
    <text evidence="1">Belongs to the multicopper oxidase family.</text>
</comment>
<dbReference type="SUPFAM" id="SSF49503">
    <property type="entry name" value="Cupredoxins"/>
    <property type="match status" value="3"/>
</dbReference>
<protein>
    <submittedName>
        <fullName evidence="4">Multicopper oxidase type 2</fullName>
    </submittedName>
</protein>
<dbReference type="Pfam" id="PF07731">
    <property type="entry name" value="Cu-oxidase_2"/>
    <property type="match status" value="1"/>
</dbReference>
<dbReference type="KEGG" id="ica:Intca_0913"/>
<dbReference type="PROSITE" id="PS51318">
    <property type="entry name" value="TAT"/>
    <property type="match status" value="1"/>
</dbReference>
<dbReference type="PANTHER" id="PTHR48267:SF1">
    <property type="entry name" value="BILIRUBIN OXIDASE"/>
    <property type="match status" value="1"/>
</dbReference>
<feature type="compositionally biased region" description="Basic and acidic residues" evidence="2">
    <location>
        <begin position="654"/>
        <end position="665"/>
    </location>
</feature>
<evidence type="ECO:0000313" key="5">
    <source>
        <dbReference type="Proteomes" id="UP000008914"/>
    </source>
</evidence>
<evidence type="ECO:0000256" key="2">
    <source>
        <dbReference type="SAM" id="MobiDB-lite"/>
    </source>
</evidence>
<dbReference type="InterPro" id="IPR006311">
    <property type="entry name" value="TAT_signal"/>
</dbReference>
<feature type="compositionally biased region" description="Basic and acidic residues" evidence="2">
    <location>
        <begin position="155"/>
        <end position="171"/>
    </location>
</feature>
<dbReference type="OrthoDB" id="345021at2"/>
<dbReference type="CDD" id="cd13844">
    <property type="entry name" value="CuRO_1_BOD_CotA_like"/>
    <property type="match status" value="1"/>
</dbReference>
<gene>
    <name evidence="4" type="ordered locus">Intca_0913</name>
</gene>
<evidence type="ECO:0000259" key="3">
    <source>
        <dbReference type="Pfam" id="PF07731"/>
    </source>
</evidence>
<dbReference type="EMBL" id="CP002343">
    <property type="protein sequence ID" value="ADU47440.1"/>
    <property type="molecule type" value="Genomic_DNA"/>
</dbReference>
<dbReference type="eggNOG" id="COG2132">
    <property type="taxonomic scope" value="Bacteria"/>
</dbReference>